<protein>
    <submittedName>
        <fullName evidence="4">Penicillin-Binding Protein C-terminus Family</fullName>
    </submittedName>
</protein>
<accession>A0A1H2ECU6</accession>
<evidence type="ECO:0000313" key="4">
    <source>
        <dbReference type="EMBL" id="SDT92844.1"/>
    </source>
</evidence>
<feature type="chain" id="PRO_5009272926" evidence="2">
    <location>
        <begin position="19"/>
        <end position="180"/>
    </location>
</feature>
<evidence type="ECO:0000259" key="3">
    <source>
        <dbReference type="Pfam" id="PF13511"/>
    </source>
</evidence>
<keyword evidence="5" id="KW-1185">Reference proteome</keyword>
<feature type="region of interest" description="Disordered" evidence="1">
    <location>
        <begin position="153"/>
        <end position="180"/>
    </location>
</feature>
<name>A0A1H2ECU6_9GAMM</name>
<evidence type="ECO:0000313" key="5">
    <source>
        <dbReference type="Proteomes" id="UP000243063"/>
    </source>
</evidence>
<evidence type="ECO:0000256" key="2">
    <source>
        <dbReference type="SAM" id="SignalP"/>
    </source>
</evidence>
<dbReference type="RefSeq" id="WP_090211860.1">
    <property type="nucleotide sequence ID" value="NZ_LT629780.1"/>
</dbReference>
<keyword evidence="2" id="KW-0732">Signal</keyword>
<dbReference type="Proteomes" id="UP000243063">
    <property type="component" value="Chromosome I"/>
</dbReference>
<evidence type="ECO:0000256" key="1">
    <source>
        <dbReference type="SAM" id="MobiDB-lite"/>
    </source>
</evidence>
<dbReference type="InterPro" id="IPR025392">
    <property type="entry name" value="DUF4124"/>
</dbReference>
<feature type="signal peptide" evidence="2">
    <location>
        <begin position="1"/>
        <end position="18"/>
    </location>
</feature>
<gene>
    <name evidence="4" type="ORF">SAMN05216580_0499</name>
</gene>
<dbReference type="OrthoDB" id="6366673at2"/>
<feature type="region of interest" description="Disordered" evidence="1">
    <location>
        <begin position="26"/>
        <end position="102"/>
    </location>
</feature>
<dbReference type="AlphaFoldDB" id="A0A1H2ECU6"/>
<sequence length="180" mass="19116">MRLPALCLLLACALPASAEIYRSTDAQGNPVFSDRPLPGASRVELPADNRMDSPQTTAAPAPGSTEPEGAPAYQQLRISQPAPDANLRSNDGSLSVSLSSQPALQPGHRYRLLLDGQAQGSSTSPQFRLHNLDRGSHSLAAEIVDADGRVLARSPSQSVHLQRHSVQHTRPTPSAKPPQP</sequence>
<dbReference type="EMBL" id="LT629780">
    <property type="protein sequence ID" value="SDT92844.1"/>
    <property type="molecule type" value="Genomic_DNA"/>
</dbReference>
<organism evidence="4 5">
    <name type="scientific">Geopseudomonas guangdongensis</name>
    <dbReference type="NCBI Taxonomy" id="1245526"/>
    <lineage>
        <taxon>Bacteria</taxon>
        <taxon>Pseudomonadati</taxon>
        <taxon>Pseudomonadota</taxon>
        <taxon>Gammaproteobacteria</taxon>
        <taxon>Pseudomonadales</taxon>
        <taxon>Pseudomonadaceae</taxon>
        <taxon>Geopseudomonas</taxon>
    </lineage>
</organism>
<proteinExistence type="predicted"/>
<dbReference type="STRING" id="1245526.SAMN05216580_0499"/>
<reference evidence="5" key="1">
    <citation type="submission" date="2016-10" db="EMBL/GenBank/DDBJ databases">
        <authorList>
            <person name="Varghese N."/>
            <person name="Submissions S."/>
        </authorList>
    </citation>
    <scope>NUCLEOTIDE SEQUENCE [LARGE SCALE GENOMIC DNA]</scope>
    <source>
        <strain evidence="5">CCTCC 2012022</strain>
    </source>
</reference>
<dbReference type="Pfam" id="PF13511">
    <property type="entry name" value="DUF4124"/>
    <property type="match status" value="1"/>
</dbReference>
<feature type="domain" description="DUF4124" evidence="3">
    <location>
        <begin position="7"/>
        <end position="61"/>
    </location>
</feature>